<reference evidence="1" key="1">
    <citation type="submission" date="2014-11" db="EMBL/GenBank/DDBJ databases">
        <authorList>
            <person name="Amaro Gonzalez C."/>
        </authorList>
    </citation>
    <scope>NUCLEOTIDE SEQUENCE</scope>
</reference>
<accession>A0A0E9UM78</accession>
<evidence type="ECO:0000313" key="1">
    <source>
        <dbReference type="EMBL" id="JAH66851.1"/>
    </source>
</evidence>
<protein>
    <submittedName>
        <fullName evidence="1">Uncharacterized protein</fullName>
    </submittedName>
</protein>
<name>A0A0E9UM78_ANGAN</name>
<dbReference type="EMBL" id="GBXM01041726">
    <property type="protein sequence ID" value="JAH66851.1"/>
    <property type="molecule type" value="Transcribed_RNA"/>
</dbReference>
<proteinExistence type="predicted"/>
<sequence>MPGPVLSVLLFFRLTLPIFTAFTVFTSLSGFRLDGELEVLATEGDNPLSAD</sequence>
<reference evidence="1" key="2">
    <citation type="journal article" date="2015" name="Fish Shellfish Immunol.">
        <title>Early steps in the European eel (Anguilla anguilla)-Vibrio vulnificus interaction in the gills: Role of the RtxA13 toxin.</title>
        <authorList>
            <person name="Callol A."/>
            <person name="Pajuelo D."/>
            <person name="Ebbesson L."/>
            <person name="Teles M."/>
            <person name="MacKenzie S."/>
            <person name="Amaro C."/>
        </authorList>
    </citation>
    <scope>NUCLEOTIDE SEQUENCE</scope>
</reference>
<dbReference type="AlphaFoldDB" id="A0A0E9UM78"/>
<organism evidence="1">
    <name type="scientific">Anguilla anguilla</name>
    <name type="common">European freshwater eel</name>
    <name type="synonym">Muraena anguilla</name>
    <dbReference type="NCBI Taxonomy" id="7936"/>
    <lineage>
        <taxon>Eukaryota</taxon>
        <taxon>Metazoa</taxon>
        <taxon>Chordata</taxon>
        <taxon>Craniata</taxon>
        <taxon>Vertebrata</taxon>
        <taxon>Euteleostomi</taxon>
        <taxon>Actinopterygii</taxon>
        <taxon>Neopterygii</taxon>
        <taxon>Teleostei</taxon>
        <taxon>Anguilliformes</taxon>
        <taxon>Anguillidae</taxon>
        <taxon>Anguilla</taxon>
    </lineage>
</organism>